<feature type="domain" description="Peptidase C39-like" evidence="3">
    <location>
        <begin position="84"/>
        <end position="214"/>
    </location>
</feature>
<feature type="chain" id="PRO_5041278968" evidence="2">
    <location>
        <begin position="29"/>
        <end position="248"/>
    </location>
</feature>
<feature type="coiled-coil region" evidence="1">
    <location>
        <begin position="44"/>
        <end position="71"/>
    </location>
</feature>
<gene>
    <name evidence="4" type="ORF">BSPP4475_15955</name>
</gene>
<evidence type="ECO:0000256" key="1">
    <source>
        <dbReference type="SAM" id="Coils"/>
    </source>
</evidence>
<accession>A0AA48RIP7</accession>
<evidence type="ECO:0000313" key="5">
    <source>
        <dbReference type="Proteomes" id="UP001189619"/>
    </source>
</evidence>
<protein>
    <submittedName>
        <fullName evidence="4">C39 family peptidase</fullName>
    </submittedName>
</protein>
<dbReference type="AlphaFoldDB" id="A0AA48RIP7"/>
<keyword evidence="5" id="KW-1185">Reference proteome</keyword>
<reference evidence="4" key="1">
    <citation type="submission" date="2023-07" db="EMBL/GenBank/DDBJ databases">
        <authorList>
            <person name="Ivanov I."/>
            <person name="Teneva D."/>
            <person name="Stoikov I."/>
        </authorList>
    </citation>
    <scope>NUCLEOTIDE SEQUENCE</scope>
    <source>
        <strain evidence="4">4475</strain>
    </source>
</reference>
<dbReference type="EMBL" id="OY569118">
    <property type="protein sequence ID" value="CAJ1003817.1"/>
    <property type="molecule type" value="Genomic_DNA"/>
</dbReference>
<keyword evidence="2" id="KW-0732">Signal</keyword>
<sequence length="248" mass="28315">MKKRKLIPRVALASTIFTALLLPQTVMGEGTGDDPRMIEDVKTEKQVKAEKEKLRKVREHITNKREAAESEGKVSALGLFRVISVPSFEQETSYWCGPATVKQVLDYINGTSKSQRYYADELGTTKDGTVFSVVDDVLNDHQDENYYVYTTHDSDEQSKFNDKIEWGIDNGYPSILDLKIDPDYMPKYTRSVAGHIVNTSGYDWDDWEIRITDPFDQGNRGVTLGNVWHPADGIWEANQAHFRQAMIW</sequence>
<proteinExistence type="predicted"/>
<dbReference type="Pfam" id="PF13529">
    <property type="entry name" value="Peptidase_C39_2"/>
    <property type="match status" value="1"/>
</dbReference>
<evidence type="ECO:0000256" key="2">
    <source>
        <dbReference type="SAM" id="SignalP"/>
    </source>
</evidence>
<dbReference type="KEGG" id="bayd:BSPP4475_15955"/>
<keyword evidence="1" id="KW-0175">Coiled coil</keyword>
<dbReference type="Gene3D" id="3.90.70.10">
    <property type="entry name" value="Cysteine proteinases"/>
    <property type="match status" value="1"/>
</dbReference>
<feature type="signal peptide" evidence="2">
    <location>
        <begin position="1"/>
        <end position="28"/>
    </location>
</feature>
<evidence type="ECO:0000313" key="4">
    <source>
        <dbReference type="EMBL" id="CAJ1003817.1"/>
    </source>
</evidence>
<evidence type="ECO:0000259" key="3">
    <source>
        <dbReference type="Pfam" id="PF13529"/>
    </source>
</evidence>
<dbReference type="InterPro" id="IPR039564">
    <property type="entry name" value="Peptidase_C39-like"/>
</dbReference>
<organism evidence="4 5">
    <name type="scientific">Brevibacillus aydinogluensis</name>
    <dbReference type="NCBI Taxonomy" id="927786"/>
    <lineage>
        <taxon>Bacteria</taxon>
        <taxon>Bacillati</taxon>
        <taxon>Bacillota</taxon>
        <taxon>Bacilli</taxon>
        <taxon>Bacillales</taxon>
        <taxon>Paenibacillaceae</taxon>
        <taxon>Brevibacillus</taxon>
    </lineage>
</organism>
<name>A0AA48RIP7_9BACL</name>
<dbReference type="Proteomes" id="UP001189619">
    <property type="component" value="Chromosome"/>
</dbReference>
<dbReference type="RefSeq" id="WP_230077827.1">
    <property type="nucleotide sequence ID" value="NZ_JAUSVZ010000029.1"/>
</dbReference>